<dbReference type="PANTHER" id="PTHR45676">
    <property type="entry name" value="RING-H2 FINGER PROTEIN ATL51-RELATED"/>
    <property type="match status" value="1"/>
</dbReference>
<feature type="domain" description="RING-type" evidence="4">
    <location>
        <begin position="143"/>
        <end position="185"/>
    </location>
</feature>
<name>A0A5B0PYF4_PUCGR</name>
<dbReference type="PANTHER" id="PTHR45676:SF41">
    <property type="entry name" value="RING-H2 FINGER PROTEIN ATL66"/>
    <property type="match status" value="1"/>
</dbReference>
<dbReference type="Pfam" id="PF13639">
    <property type="entry name" value="zf-RING_2"/>
    <property type="match status" value="1"/>
</dbReference>
<keyword evidence="3" id="KW-0812">Transmembrane</keyword>
<dbReference type="SMART" id="SM00184">
    <property type="entry name" value="RING"/>
    <property type="match status" value="1"/>
</dbReference>
<keyword evidence="1" id="KW-0863">Zinc-finger</keyword>
<evidence type="ECO:0000313" key="8">
    <source>
        <dbReference type="Proteomes" id="UP000325313"/>
    </source>
</evidence>
<dbReference type="Gene3D" id="3.30.40.10">
    <property type="entry name" value="Zinc/RING finger domain, C3HC4 (zinc finger)"/>
    <property type="match status" value="1"/>
</dbReference>
<dbReference type="InterPro" id="IPR013083">
    <property type="entry name" value="Znf_RING/FYVE/PHD"/>
</dbReference>
<keyword evidence="7" id="KW-1185">Reference proteome</keyword>
<dbReference type="GO" id="GO:0008270">
    <property type="term" value="F:zinc ion binding"/>
    <property type="evidence" value="ECO:0007669"/>
    <property type="project" value="UniProtKB-KW"/>
</dbReference>
<evidence type="ECO:0000256" key="1">
    <source>
        <dbReference type="PROSITE-ProRule" id="PRU00175"/>
    </source>
</evidence>
<dbReference type="OrthoDB" id="8062037at2759"/>
<dbReference type="CDD" id="cd16454">
    <property type="entry name" value="RING-H2_PA-TM-RING"/>
    <property type="match status" value="1"/>
</dbReference>
<feature type="transmembrane region" description="Helical" evidence="3">
    <location>
        <begin position="6"/>
        <end position="24"/>
    </location>
</feature>
<keyword evidence="1" id="KW-0479">Metal-binding</keyword>
<proteinExistence type="predicted"/>
<dbReference type="AlphaFoldDB" id="A0A5B0PYF4"/>
<gene>
    <name evidence="5" type="ORF">PGT21_024392</name>
    <name evidence="6" type="ORF">PGTUg99_025405</name>
</gene>
<comment type="caution">
    <text evidence="5">The sequence shown here is derived from an EMBL/GenBank/DDBJ whole genome shotgun (WGS) entry which is preliminary data.</text>
</comment>
<evidence type="ECO:0000259" key="4">
    <source>
        <dbReference type="PROSITE" id="PS50089"/>
    </source>
</evidence>
<keyword evidence="1" id="KW-0862">Zinc</keyword>
<feature type="region of interest" description="Disordered" evidence="2">
    <location>
        <begin position="56"/>
        <end position="81"/>
    </location>
</feature>
<dbReference type="SUPFAM" id="SSF57850">
    <property type="entry name" value="RING/U-box"/>
    <property type="match status" value="1"/>
</dbReference>
<dbReference type="EMBL" id="VSWC01000040">
    <property type="protein sequence ID" value="KAA1105930.1"/>
    <property type="molecule type" value="Genomic_DNA"/>
</dbReference>
<dbReference type="PROSITE" id="PS50089">
    <property type="entry name" value="ZF_RING_2"/>
    <property type="match status" value="1"/>
</dbReference>
<dbReference type="Proteomes" id="UP000324748">
    <property type="component" value="Unassembled WGS sequence"/>
</dbReference>
<keyword evidence="3" id="KW-0472">Membrane</keyword>
<reference evidence="7 8" key="1">
    <citation type="submission" date="2019-05" db="EMBL/GenBank/DDBJ databases">
        <title>Emergence of the Ug99 lineage of the wheat stem rust pathogen through somatic hybridization.</title>
        <authorList>
            <person name="Li F."/>
            <person name="Upadhyaya N.M."/>
            <person name="Sperschneider J."/>
            <person name="Matny O."/>
            <person name="Nguyen-Phuc H."/>
            <person name="Mago R."/>
            <person name="Raley C."/>
            <person name="Miller M.E."/>
            <person name="Silverstein K.A.T."/>
            <person name="Henningsen E."/>
            <person name="Hirsch C.D."/>
            <person name="Visser B."/>
            <person name="Pretorius Z.A."/>
            <person name="Steffenson B.J."/>
            <person name="Schwessinger B."/>
            <person name="Dodds P.N."/>
            <person name="Figueroa M."/>
        </authorList>
    </citation>
    <scope>NUCLEOTIDE SEQUENCE [LARGE SCALE GENOMIC DNA]</scope>
    <source>
        <strain evidence="5">21-0</strain>
        <strain evidence="6 8">Ug99</strain>
    </source>
</reference>
<accession>A0A5B0PYF4</accession>
<dbReference type="EMBL" id="VDEP01000240">
    <property type="protein sequence ID" value="KAA1120997.1"/>
    <property type="molecule type" value="Genomic_DNA"/>
</dbReference>
<evidence type="ECO:0000313" key="7">
    <source>
        <dbReference type="Proteomes" id="UP000324748"/>
    </source>
</evidence>
<evidence type="ECO:0000313" key="5">
    <source>
        <dbReference type="EMBL" id="KAA1105930.1"/>
    </source>
</evidence>
<evidence type="ECO:0000256" key="3">
    <source>
        <dbReference type="SAM" id="Phobius"/>
    </source>
</evidence>
<organism evidence="5 7">
    <name type="scientific">Puccinia graminis f. sp. tritici</name>
    <dbReference type="NCBI Taxonomy" id="56615"/>
    <lineage>
        <taxon>Eukaryota</taxon>
        <taxon>Fungi</taxon>
        <taxon>Dikarya</taxon>
        <taxon>Basidiomycota</taxon>
        <taxon>Pucciniomycotina</taxon>
        <taxon>Pucciniomycetes</taxon>
        <taxon>Pucciniales</taxon>
        <taxon>Pucciniaceae</taxon>
        <taxon>Puccinia</taxon>
    </lineage>
</organism>
<feature type="compositionally biased region" description="Basic and acidic residues" evidence="2">
    <location>
        <begin position="70"/>
        <end position="80"/>
    </location>
</feature>
<sequence>MNFSTMFSAVLPLMLVIGTLNLAMDLPQSSRRLGFRGSNPSWEIDRSLHGVDEEAGIRPSSRHMASSEKVTGHELSRVDQEQSSQPVVIVLHGQPAEQSTHSPSNLDTHSQPLGLDMHCVPQEVSSLEKSNSIPASSSRIVDCAICLDAMQDEEPLRVLASCQHKYHQPCIEAWLREHATCPMCRVADPVSSATLNQQSRNLRTSLPAPRSRRDIILTRLEITIFVAIIILFLTWFFVAVQQSDAAQLQAHSPPRFL</sequence>
<evidence type="ECO:0000313" key="6">
    <source>
        <dbReference type="EMBL" id="KAA1120997.1"/>
    </source>
</evidence>
<feature type="transmembrane region" description="Helical" evidence="3">
    <location>
        <begin position="220"/>
        <end position="238"/>
    </location>
</feature>
<dbReference type="InterPro" id="IPR001841">
    <property type="entry name" value="Znf_RING"/>
</dbReference>
<protein>
    <recommendedName>
        <fullName evidence="4">RING-type domain-containing protein</fullName>
    </recommendedName>
</protein>
<dbReference type="Proteomes" id="UP000325313">
    <property type="component" value="Unassembled WGS sequence"/>
</dbReference>
<evidence type="ECO:0000256" key="2">
    <source>
        <dbReference type="SAM" id="MobiDB-lite"/>
    </source>
</evidence>
<keyword evidence="3" id="KW-1133">Transmembrane helix</keyword>